<name>A0AAV7NH24_PLEWA</name>
<proteinExistence type="predicted"/>
<organism evidence="1 2">
    <name type="scientific">Pleurodeles waltl</name>
    <name type="common">Iberian ribbed newt</name>
    <dbReference type="NCBI Taxonomy" id="8319"/>
    <lineage>
        <taxon>Eukaryota</taxon>
        <taxon>Metazoa</taxon>
        <taxon>Chordata</taxon>
        <taxon>Craniata</taxon>
        <taxon>Vertebrata</taxon>
        <taxon>Euteleostomi</taxon>
        <taxon>Amphibia</taxon>
        <taxon>Batrachia</taxon>
        <taxon>Caudata</taxon>
        <taxon>Salamandroidea</taxon>
        <taxon>Salamandridae</taxon>
        <taxon>Pleurodelinae</taxon>
        <taxon>Pleurodeles</taxon>
    </lineage>
</organism>
<evidence type="ECO:0000313" key="2">
    <source>
        <dbReference type="Proteomes" id="UP001066276"/>
    </source>
</evidence>
<accession>A0AAV7NH24</accession>
<dbReference type="Proteomes" id="UP001066276">
    <property type="component" value="Chromosome 8"/>
</dbReference>
<dbReference type="EMBL" id="JANPWB010000012">
    <property type="protein sequence ID" value="KAJ1115356.1"/>
    <property type="molecule type" value="Genomic_DNA"/>
</dbReference>
<keyword evidence="2" id="KW-1185">Reference proteome</keyword>
<reference evidence="1" key="1">
    <citation type="journal article" date="2022" name="bioRxiv">
        <title>Sequencing and chromosome-scale assembly of the giantPleurodeles waltlgenome.</title>
        <authorList>
            <person name="Brown T."/>
            <person name="Elewa A."/>
            <person name="Iarovenko S."/>
            <person name="Subramanian E."/>
            <person name="Araus A.J."/>
            <person name="Petzold A."/>
            <person name="Susuki M."/>
            <person name="Suzuki K.-i.T."/>
            <person name="Hayashi T."/>
            <person name="Toyoda A."/>
            <person name="Oliveira C."/>
            <person name="Osipova E."/>
            <person name="Leigh N.D."/>
            <person name="Simon A."/>
            <person name="Yun M.H."/>
        </authorList>
    </citation>
    <scope>NUCLEOTIDE SEQUENCE</scope>
    <source>
        <strain evidence="1">20211129_DDA</strain>
        <tissue evidence="1">Liver</tissue>
    </source>
</reference>
<evidence type="ECO:0000313" key="1">
    <source>
        <dbReference type="EMBL" id="KAJ1115356.1"/>
    </source>
</evidence>
<comment type="caution">
    <text evidence="1">The sequence shown here is derived from an EMBL/GenBank/DDBJ whole genome shotgun (WGS) entry which is preliminary data.</text>
</comment>
<dbReference type="AlphaFoldDB" id="A0AAV7NH24"/>
<gene>
    <name evidence="1" type="ORF">NDU88_003580</name>
</gene>
<sequence length="129" mass="13744">MPRHGATLGWWHSDGIRAPSAASSVRTVVGRSEVSAQDLFPAPVHGARSRSEAVKEAQCGSTVCGHVGLHSSCQRTYLGCLRHPRVCLQAPPPAFTGERSGPAFMRPESVMMLLSHAREEEQKAAGCGP</sequence>
<protein>
    <submittedName>
        <fullName evidence="1">Uncharacterized protein</fullName>
    </submittedName>
</protein>